<dbReference type="Proteomes" id="UP000199518">
    <property type="component" value="Unassembled WGS sequence"/>
</dbReference>
<gene>
    <name evidence="2" type="ORF">SAMN05421753_10453</name>
</gene>
<dbReference type="RefSeq" id="WP_092048426.1">
    <property type="nucleotide sequence ID" value="NZ_FOQD01000004.1"/>
</dbReference>
<evidence type="ECO:0000313" key="3">
    <source>
        <dbReference type="Proteomes" id="UP000199518"/>
    </source>
</evidence>
<proteinExistence type="predicted"/>
<evidence type="ECO:0008006" key="4">
    <source>
        <dbReference type="Google" id="ProtNLM"/>
    </source>
</evidence>
<dbReference type="OrthoDB" id="212350at2"/>
<dbReference type="EMBL" id="FOQD01000004">
    <property type="protein sequence ID" value="SFH93204.1"/>
    <property type="molecule type" value="Genomic_DNA"/>
</dbReference>
<evidence type="ECO:0000256" key="1">
    <source>
        <dbReference type="SAM" id="SignalP"/>
    </source>
</evidence>
<organism evidence="2 3">
    <name type="scientific">Planctomicrobium piriforme</name>
    <dbReference type="NCBI Taxonomy" id="1576369"/>
    <lineage>
        <taxon>Bacteria</taxon>
        <taxon>Pseudomonadati</taxon>
        <taxon>Planctomycetota</taxon>
        <taxon>Planctomycetia</taxon>
        <taxon>Planctomycetales</taxon>
        <taxon>Planctomycetaceae</taxon>
        <taxon>Planctomicrobium</taxon>
    </lineage>
</organism>
<reference evidence="3" key="1">
    <citation type="submission" date="2016-10" db="EMBL/GenBank/DDBJ databases">
        <authorList>
            <person name="Varghese N."/>
            <person name="Submissions S."/>
        </authorList>
    </citation>
    <scope>NUCLEOTIDE SEQUENCE [LARGE SCALE GENOMIC DNA]</scope>
    <source>
        <strain evidence="3">DSM 26348</strain>
    </source>
</reference>
<sequence length="382" mass="43942">MRTYDPGIRLAMLCLLIGFASGKVSAQPHSPQSHNSHQRKLIEWGWDEPDTQFLREHCAEMQQYPFDGVVFHLSGSGNFTWDAWGGRAFTRAEFQRDIENLQATQFGRLTDNFIRLNVSPGKNDWFDDATWKVILENSSHAAAIAKQTGCKGLLFDTEQYLGEPFNYRSQPPRPIAEYRAQVRKRGREWIRAINHEFPDIVIMLSFGYRTAQPKPGQSPEDAKYALLPDFLDGILEACSEQTVIVDGWEQSYGYRNPEQFAQARHTIREDALNWTAVPEQYRKHMHAAFGIWMDFNLKDHGWHTDDLSMNYFSPAAFQSSVEAALGQSDRYVWIYTEQPRWWTNEKLPGEYVEALKSARESFAKALSKEIPGTKSQTNSKSQ</sequence>
<dbReference type="AlphaFoldDB" id="A0A1I3E2K1"/>
<protein>
    <recommendedName>
        <fullName evidence="4">Secreted protein</fullName>
    </recommendedName>
</protein>
<name>A0A1I3E2K1_9PLAN</name>
<keyword evidence="3" id="KW-1185">Reference proteome</keyword>
<feature type="chain" id="PRO_5011600958" description="Secreted protein" evidence="1">
    <location>
        <begin position="27"/>
        <end position="382"/>
    </location>
</feature>
<keyword evidence="1" id="KW-0732">Signal</keyword>
<feature type="signal peptide" evidence="1">
    <location>
        <begin position="1"/>
        <end position="26"/>
    </location>
</feature>
<accession>A0A1I3E2K1</accession>
<evidence type="ECO:0000313" key="2">
    <source>
        <dbReference type="EMBL" id="SFH93204.1"/>
    </source>
</evidence>